<dbReference type="PANTHER" id="PTHR47789">
    <property type="entry name" value="LAS SEVENTEEN-BINDING PROTEIN 5"/>
    <property type="match status" value="1"/>
</dbReference>
<feature type="region of interest" description="Disordered" evidence="2">
    <location>
        <begin position="137"/>
        <end position="221"/>
    </location>
</feature>
<comment type="caution">
    <text evidence="4">The sequence shown here is derived from an EMBL/GenBank/DDBJ whole genome shotgun (WGS) entry which is preliminary data.</text>
</comment>
<feature type="region of interest" description="Disordered" evidence="2">
    <location>
        <begin position="319"/>
        <end position="440"/>
    </location>
</feature>
<evidence type="ECO:0000256" key="2">
    <source>
        <dbReference type="SAM" id="MobiDB-lite"/>
    </source>
</evidence>
<dbReference type="GO" id="GO:0043130">
    <property type="term" value="F:ubiquitin binding"/>
    <property type="evidence" value="ECO:0007669"/>
    <property type="project" value="InterPro"/>
</dbReference>
<dbReference type="GO" id="GO:0006897">
    <property type="term" value="P:endocytosis"/>
    <property type="evidence" value="ECO:0007669"/>
    <property type="project" value="InterPro"/>
</dbReference>
<comment type="subunit">
    <text evidence="1">Component of the ESCRT-0 complex composed of HSE1 and VPS27.</text>
</comment>
<dbReference type="GO" id="GO:0030479">
    <property type="term" value="C:actin cortical patch"/>
    <property type="evidence" value="ECO:0007669"/>
    <property type="project" value="TreeGrafter"/>
</dbReference>
<dbReference type="GO" id="GO:0035091">
    <property type="term" value="F:phosphatidylinositol binding"/>
    <property type="evidence" value="ECO:0007669"/>
    <property type="project" value="InterPro"/>
</dbReference>
<dbReference type="InterPro" id="IPR044103">
    <property type="entry name" value="GAT_LSB5"/>
</dbReference>
<feature type="compositionally biased region" description="Low complexity" evidence="2">
    <location>
        <begin position="182"/>
        <end position="203"/>
    </location>
</feature>
<dbReference type="OrthoDB" id="10068368at2759"/>
<dbReference type="GO" id="GO:0051666">
    <property type="term" value="P:actin cortical patch localization"/>
    <property type="evidence" value="ECO:0007669"/>
    <property type="project" value="TreeGrafter"/>
</dbReference>
<dbReference type="CDD" id="cd14232">
    <property type="entry name" value="GAT_LSB5"/>
    <property type="match status" value="1"/>
</dbReference>
<dbReference type="InterPro" id="IPR045007">
    <property type="entry name" value="LSB5"/>
</dbReference>
<dbReference type="Proteomes" id="UP000606974">
    <property type="component" value="Unassembled WGS sequence"/>
</dbReference>
<feature type="domain" description="VHS" evidence="3">
    <location>
        <begin position="18"/>
        <end position="140"/>
    </location>
</feature>
<evidence type="ECO:0000313" key="5">
    <source>
        <dbReference type="Proteomes" id="UP000606974"/>
    </source>
</evidence>
<dbReference type="AlphaFoldDB" id="A0A8H7E6K4"/>
<dbReference type="Gene3D" id="1.25.40.90">
    <property type="match status" value="1"/>
</dbReference>
<evidence type="ECO:0000259" key="3">
    <source>
        <dbReference type="PROSITE" id="PS50179"/>
    </source>
</evidence>
<dbReference type="Gene3D" id="1.20.58.160">
    <property type="match status" value="1"/>
</dbReference>
<feature type="compositionally biased region" description="Acidic residues" evidence="2">
    <location>
        <begin position="394"/>
        <end position="418"/>
    </location>
</feature>
<dbReference type="InterPro" id="IPR002014">
    <property type="entry name" value="VHS_dom"/>
</dbReference>
<dbReference type="PANTHER" id="PTHR47789:SF1">
    <property type="entry name" value="LAS SEVENTEEN-BINDING PROTEIN 5"/>
    <property type="match status" value="1"/>
</dbReference>
<sequence>MFSGKKPYSSISVHVERLTSESYDEDDLAGIPDLIEVVKLQATGPSEVARALRKKLKYGSVHRQLRALAILDALIQNAGSRFQRTVFSDEPLLERLRIAATDSVSDPEVRRKCKILFGQWAAGSKNEPGLEGAATLYKQLPKTRKPQVDRREQSKVLQDSEKQAQREEAADDEPQGLSIGPSSARANASRTSSGPALLSSSGPNLVTKTKKSKKNKGNKLFSLERETPALLQTIASSQVASTNLTNALKLVNLESHRVSDDPEVMNCFETCKQLRRQILRYIQCVESDEFLGGLIHANEELVMALMAFDVLDKSVDDDSDSELEEAAHLSRAAATAKRSGGSGSGRPPTESMVGVSLQSPEMSPRPGLGKMAMPESEPWILAGKGRGMRRENGSESEEDDGDGDGDDDDDDDDDEDNPFGDRNATATPSMEKQGFTWKEV</sequence>
<dbReference type="InterPro" id="IPR008942">
    <property type="entry name" value="ENTH_VHS"/>
</dbReference>
<protein>
    <recommendedName>
        <fullName evidence="3">VHS domain-containing protein</fullName>
    </recommendedName>
</protein>
<proteinExistence type="predicted"/>
<dbReference type="SMART" id="SM00288">
    <property type="entry name" value="VHS"/>
    <property type="match status" value="1"/>
</dbReference>
<dbReference type="CDD" id="cd16980">
    <property type="entry name" value="VHS_Lsb5"/>
    <property type="match status" value="1"/>
</dbReference>
<reference evidence="4" key="1">
    <citation type="submission" date="2020-02" db="EMBL/GenBank/DDBJ databases">
        <authorList>
            <person name="Palmer J.M."/>
        </authorList>
    </citation>
    <scope>NUCLEOTIDE SEQUENCE</scope>
    <source>
        <strain evidence="4">EPUS1.4</strain>
        <tissue evidence="4">Thallus</tissue>
    </source>
</reference>
<organism evidence="4 5">
    <name type="scientific">Endocarpon pusillum</name>
    <dbReference type="NCBI Taxonomy" id="364733"/>
    <lineage>
        <taxon>Eukaryota</taxon>
        <taxon>Fungi</taxon>
        <taxon>Dikarya</taxon>
        <taxon>Ascomycota</taxon>
        <taxon>Pezizomycotina</taxon>
        <taxon>Eurotiomycetes</taxon>
        <taxon>Chaetothyriomycetidae</taxon>
        <taxon>Verrucariales</taxon>
        <taxon>Verrucariaceae</taxon>
        <taxon>Endocarpon</taxon>
    </lineage>
</organism>
<keyword evidence="5" id="KW-1185">Reference proteome</keyword>
<gene>
    <name evidence="4" type="ORF">GJ744_005094</name>
</gene>
<dbReference type="SUPFAM" id="SSF89009">
    <property type="entry name" value="GAT-like domain"/>
    <property type="match status" value="1"/>
</dbReference>
<dbReference type="GO" id="GO:0007034">
    <property type="term" value="P:vacuolar transport"/>
    <property type="evidence" value="ECO:0007669"/>
    <property type="project" value="UniProtKB-ARBA"/>
</dbReference>
<evidence type="ECO:0000256" key="1">
    <source>
        <dbReference type="ARBA" id="ARBA00011446"/>
    </source>
</evidence>
<dbReference type="PROSITE" id="PS50179">
    <property type="entry name" value="VHS"/>
    <property type="match status" value="1"/>
</dbReference>
<dbReference type="SUPFAM" id="SSF48464">
    <property type="entry name" value="ENTH/VHS domain"/>
    <property type="match status" value="1"/>
</dbReference>
<name>A0A8H7E6K4_9EURO</name>
<dbReference type="EMBL" id="JAACFV010000022">
    <property type="protein sequence ID" value="KAF7511197.1"/>
    <property type="molecule type" value="Genomic_DNA"/>
</dbReference>
<accession>A0A8H7E6K4</accession>
<dbReference type="InterPro" id="IPR038425">
    <property type="entry name" value="GAT_sf"/>
</dbReference>
<feature type="compositionally biased region" description="Basic residues" evidence="2">
    <location>
        <begin position="208"/>
        <end position="217"/>
    </location>
</feature>
<evidence type="ECO:0000313" key="4">
    <source>
        <dbReference type="EMBL" id="KAF7511197.1"/>
    </source>
</evidence>
<feature type="compositionally biased region" description="Low complexity" evidence="2">
    <location>
        <begin position="330"/>
        <end position="339"/>
    </location>
</feature>
<dbReference type="Pfam" id="PF00790">
    <property type="entry name" value="VHS"/>
    <property type="match status" value="1"/>
</dbReference>
<feature type="compositionally biased region" description="Basic and acidic residues" evidence="2">
    <location>
        <begin position="146"/>
        <end position="168"/>
    </location>
</feature>
<dbReference type="GO" id="GO:0007015">
    <property type="term" value="P:actin filament organization"/>
    <property type="evidence" value="ECO:0007669"/>
    <property type="project" value="InterPro"/>
</dbReference>